<dbReference type="RefSeq" id="WP_248993892.1">
    <property type="nucleotide sequence ID" value="NZ_JAKIKP010000001.1"/>
</dbReference>
<protein>
    <submittedName>
        <fullName evidence="1">Uncharacterized protein</fullName>
    </submittedName>
</protein>
<reference evidence="1" key="1">
    <citation type="submission" date="2022-01" db="EMBL/GenBank/DDBJ databases">
        <title>Whole genome-based taxonomy of the Shewanellaceae.</title>
        <authorList>
            <person name="Martin-Rodriguez A.J."/>
        </authorList>
    </citation>
    <scope>NUCLEOTIDE SEQUENCE</scope>
    <source>
        <strain evidence="1">DSM 16422</strain>
    </source>
</reference>
<organism evidence="1 2">
    <name type="scientific">Shewanella gaetbuli</name>
    <dbReference type="NCBI Taxonomy" id="220752"/>
    <lineage>
        <taxon>Bacteria</taxon>
        <taxon>Pseudomonadati</taxon>
        <taxon>Pseudomonadota</taxon>
        <taxon>Gammaproteobacteria</taxon>
        <taxon>Alteromonadales</taxon>
        <taxon>Shewanellaceae</taxon>
        <taxon>Shewanella</taxon>
    </lineage>
</organism>
<proteinExistence type="predicted"/>
<keyword evidence="2" id="KW-1185">Reference proteome</keyword>
<accession>A0A9X2CK32</accession>
<gene>
    <name evidence="1" type="ORF">L2672_00585</name>
</gene>
<dbReference type="Proteomes" id="UP001139333">
    <property type="component" value="Unassembled WGS sequence"/>
</dbReference>
<evidence type="ECO:0000313" key="1">
    <source>
        <dbReference type="EMBL" id="MCL1141199.1"/>
    </source>
</evidence>
<name>A0A9X2CK32_9GAMM</name>
<evidence type="ECO:0000313" key="2">
    <source>
        <dbReference type="Proteomes" id="UP001139333"/>
    </source>
</evidence>
<dbReference type="EMBL" id="JAKIKP010000001">
    <property type="protein sequence ID" value="MCL1141199.1"/>
    <property type="molecule type" value="Genomic_DNA"/>
</dbReference>
<sequence>MANISKTDLIQLFEFPRKRILQSMEVTHCPHAVFYNHSDEQCITCHQGEECLWMNHNDELVSMEDKSIDDLKQQLLVAVDFVDSSLTPHHLSRRNCQCDNCVWLRKVQQTLQGELPKE</sequence>
<dbReference type="AlphaFoldDB" id="A0A9X2CK32"/>
<comment type="caution">
    <text evidence="1">The sequence shown here is derived from an EMBL/GenBank/DDBJ whole genome shotgun (WGS) entry which is preliminary data.</text>
</comment>